<dbReference type="SUPFAM" id="SSF69318">
    <property type="entry name" value="Integrin alpha N-terminal domain"/>
    <property type="match status" value="1"/>
</dbReference>
<dbReference type="Gene3D" id="2.130.10.10">
    <property type="entry name" value="YVTN repeat-like/Quinoprotein amine dehydrogenase"/>
    <property type="match status" value="1"/>
</dbReference>
<proteinExistence type="predicted"/>
<dbReference type="EMBL" id="CADCVN010001389">
    <property type="protein sequence ID" value="CAA9530916.1"/>
    <property type="molecule type" value="Genomic_DNA"/>
</dbReference>
<dbReference type="InterPro" id="IPR055409">
    <property type="entry name" value="Beta-prop_FAM234A_B"/>
</dbReference>
<dbReference type="PANTHER" id="PTHR21419:SF30">
    <property type="entry name" value="IG-LIKE DOMAIN-CONTAINING PROTEIN"/>
    <property type="match status" value="1"/>
</dbReference>
<evidence type="ECO:0000256" key="3">
    <source>
        <dbReference type="ARBA" id="ARBA00022989"/>
    </source>
</evidence>
<evidence type="ECO:0000313" key="7">
    <source>
        <dbReference type="EMBL" id="CAA9530916.1"/>
    </source>
</evidence>
<gene>
    <name evidence="7" type="ORF">AVDCRST_MAG96-3553</name>
</gene>
<organism evidence="7">
    <name type="scientific">uncultured Segetibacter sp</name>
    <dbReference type="NCBI Taxonomy" id="481133"/>
    <lineage>
        <taxon>Bacteria</taxon>
        <taxon>Pseudomonadati</taxon>
        <taxon>Bacteroidota</taxon>
        <taxon>Chitinophagia</taxon>
        <taxon>Chitinophagales</taxon>
        <taxon>Chitinophagaceae</taxon>
        <taxon>Segetibacter</taxon>
        <taxon>environmental samples</taxon>
    </lineage>
</organism>
<evidence type="ECO:0000256" key="4">
    <source>
        <dbReference type="ARBA" id="ARBA00023136"/>
    </source>
</evidence>
<evidence type="ECO:0000256" key="2">
    <source>
        <dbReference type="ARBA" id="ARBA00022692"/>
    </source>
</evidence>
<accession>A0A6J4TSE9</accession>
<sequence length="523" mass="57330">MTYFRQVIFFKNFFEIVNSFFPAALLAMIFAAILSACSETGKKQSKLAWTKDFPVIGSQSSPRTADLNNDGILDIVIGAGKNEFQQSDMGALALDGRSGELLWKQEASDQVFGSATFCDVTGDQVKDVFIGGRSPQLKAIDGKSGTALWEYKHERYNDDPIIRYARYNFNNSVLIPDQNNDGIDDLLTINGGNALAQPYSQADRFPGVLMMLDSKTGNVIAADTMPDGKESYMTPLCFSQPGSKELFILFGTGGETMDGNLYISTVSQLLSKKLSMAKIIATEKEHGFIAPAILADVSDDGYLDIIAISHGSKAVAVDGKDHHLLWSRTFPRTECSNSFAAGYFTDDDIPDFFTFVSKGQWPNSTGSVQIMLNGKDGSLTYTDSIGCTGFSSPVVYDLNNDGRDEAIISVNDFDCSLGYASKSPGLMENKLIAIDFAKKSVSTIDQARGFKNIFSTPWIGDLDNDGFLDIIYCQYFHHSDLLSFLGMRIKRIDTPVRIKKKIQWGAFLGSNGNGVFTAKTLKP</sequence>
<keyword evidence="2 5" id="KW-0812">Transmembrane</keyword>
<evidence type="ECO:0000259" key="6">
    <source>
        <dbReference type="Pfam" id="PF23727"/>
    </source>
</evidence>
<feature type="transmembrane region" description="Helical" evidence="5">
    <location>
        <begin position="20"/>
        <end position="37"/>
    </location>
</feature>
<evidence type="ECO:0000256" key="1">
    <source>
        <dbReference type="ARBA" id="ARBA00004167"/>
    </source>
</evidence>
<dbReference type="Pfam" id="PF23727">
    <property type="entry name" value="Beta-prop_FAM234A_B"/>
    <property type="match status" value="1"/>
</dbReference>
<reference evidence="7" key="1">
    <citation type="submission" date="2020-02" db="EMBL/GenBank/DDBJ databases">
        <authorList>
            <person name="Meier V. D."/>
        </authorList>
    </citation>
    <scope>NUCLEOTIDE SEQUENCE</scope>
    <source>
        <strain evidence="7">AVDCRST_MAG96</strain>
    </source>
</reference>
<protein>
    <recommendedName>
        <fullName evidence="6">FAM234A/B beta-propeller domain-containing protein</fullName>
    </recommendedName>
</protein>
<keyword evidence="4 5" id="KW-0472">Membrane</keyword>
<dbReference type="GO" id="GO:0016020">
    <property type="term" value="C:membrane"/>
    <property type="evidence" value="ECO:0007669"/>
    <property type="project" value="UniProtKB-SubCell"/>
</dbReference>
<comment type="subcellular location">
    <subcellularLocation>
        <location evidence="1">Membrane</location>
        <topology evidence="1">Single-pass membrane protein</topology>
    </subcellularLocation>
</comment>
<dbReference type="AlphaFoldDB" id="A0A6J4TSE9"/>
<dbReference type="Gene3D" id="2.130.10.130">
    <property type="entry name" value="Integrin alpha, N-terminal"/>
    <property type="match status" value="1"/>
</dbReference>
<dbReference type="InterPro" id="IPR015943">
    <property type="entry name" value="WD40/YVTN_repeat-like_dom_sf"/>
</dbReference>
<name>A0A6J4TSE9_9BACT</name>
<dbReference type="InterPro" id="IPR045232">
    <property type="entry name" value="FAM234"/>
</dbReference>
<dbReference type="PANTHER" id="PTHR21419">
    <property type="match status" value="1"/>
</dbReference>
<keyword evidence="3 5" id="KW-1133">Transmembrane helix</keyword>
<feature type="domain" description="FAM234A/B beta-propeller" evidence="6">
    <location>
        <begin position="86"/>
        <end position="352"/>
    </location>
</feature>
<evidence type="ECO:0000256" key="5">
    <source>
        <dbReference type="SAM" id="Phobius"/>
    </source>
</evidence>
<dbReference type="InterPro" id="IPR028994">
    <property type="entry name" value="Integrin_alpha_N"/>
</dbReference>